<feature type="repeat" description="RCC1" evidence="2">
    <location>
        <begin position="101"/>
        <end position="152"/>
    </location>
</feature>
<protein>
    <recommendedName>
        <fullName evidence="3">RCC1-like domain-containing protein</fullName>
    </recommendedName>
</protein>
<dbReference type="Gene3D" id="2.130.10.30">
    <property type="entry name" value="Regulator of chromosome condensation 1/beta-lactamase-inhibitor protein II"/>
    <property type="match status" value="2"/>
</dbReference>
<feature type="repeat" description="RCC1" evidence="2">
    <location>
        <begin position="319"/>
        <end position="371"/>
    </location>
</feature>
<evidence type="ECO:0000313" key="5">
    <source>
        <dbReference type="Proteomes" id="UP001152523"/>
    </source>
</evidence>
<sequence>MMVMNALKLARSFGNRRNNTSIGVQDIIGPRFRRLLSSAAAEGYGNRFAVLWGNGDFGRLGYGSIESQWSPKPLLPPAFHDQSLRDIACGGAHTLFLTENGSVYACGLNDYGQLGIPDDKRYATEPVCVASLPKDIVKISAGYHHSCAVTVDGELYMWGRNSSGQLGLGKKANKVVPFPRKVESLNGLPIKAASLGLEHSIAVTAVHGEALSWGGGGSGQLGHGLRSGISGMLKSNSEYAPRLIKKLESMKVKQAGAGMLHSACVCENGCVYTFGQRAKTKFGFGDAYYDIEPFVVCELPSSEMTACGGYHTCVVTSGGELYTWGSNENGCLGTGCTDVTYSPERVQGSYMMDYVHKVSCGWKHTAAISGGNVYAWGWGGSYGTFSEDGHSSGGQLILLIQMSSQTPEAMALYSDSALLRDTTSCFLLLHVTRLPHRKGQGNDIDYIEPALVNFQIGVRALQISCGFNHTGAVVEYT</sequence>
<dbReference type="PRINTS" id="PR00633">
    <property type="entry name" value="RCCNDNSATION"/>
</dbReference>
<feature type="repeat" description="RCC1" evidence="2">
    <location>
        <begin position="269"/>
        <end position="318"/>
    </location>
</feature>
<evidence type="ECO:0000256" key="1">
    <source>
        <dbReference type="ARBA" id="ARBA00022737"/>
    </source>
</evidence>
<feature type="repeat" description="RCC1" evidence="2">
    <location>
        <begin position="47"/>
        <end position="100"/>
    </location>
</feature>
<organism evidence="4 5">
    <name type="scientific">Cuscuta epithymum</name>
    <dbReference type="NCBI Taxonomy" id="186058"/>
    <lineage>
        <taxon>Eukaryota</taxon>
        <taxon>Viridiplantae</taxon>
        <taxon>Streptophyta</taxon>
        <taxon>Embryophyta</taxon>
        <taxon>Tracheophyta</taxon>
        <taxon>Spermatophyta</taxon>
        <taxon>Magnoliopsida</taxon>
        <taxon>eudicotyledons</taxon>
        <taxon>Gunneridae</taxon>
        <taxon>Pentapetalae</taxon>
        <taxon>asterids</taxon>
        <taxon>lamiids</taxon>
        <taxon>Solanales</taxon>
        <taxon>Convolvulaceae</taxon>
        <taxon>Cuscuteae</taxon>
        <taxon>Cuscuta</taxon>
        <taxon>Cuscuta subgen. Cuscuta</taxon>
    </lineage>
</organism>
<feature type="domain" description="RCC1-like" evidence="3">
    <location>
        <begin position="50"/>
        <end position="470"/>
    </location>
</feature>
<accession>A0AAV0CE61</accession>
<dbReference type="InterPro" id="IPR058923">
    <property type="entry name" value="RCC1-like_dom"/>
</dbReference>
<gene>
    <name evidence="4" type="ORF">CEPIT_LOCUS3689</name>
</gene>
<dbReference type="Pfam" id="PF25390">
    <property type="entry name" value="WD40_RLD"/>
    <property type="match status" value="1"/>
</dbReference>
<dbReference type="AlphaFoldDB" id="A0AAV0CE61"/>
<dbReference type="InterPro" id="IPR051210">
    <property type="entry name" value="Ub_ligase/GEF_domain"/>
</dbReference>
<evidence type="ECO:0000313" key="4">
    <source>
        <dbReference type="EMBL" id="CAH9071024.1"/>
    </source>
</evidence>
<proteinExistence type="predicted"/>
<keyword evidence="5" id="KW-1185">Reference proteome</keyword>
<dbReference type="EMBL" id="CAMAPF010000018">
    <property type="protein sequence ID" value="CAH9071024.1"/>
    <property type="molecule type" value="Genomic_DNA"/>
</dbReference>
<dbReference type="Proteomes" id="UP001152523">
    <property type="component" value="Unassembled WGS sequence"/>
</dbReference>
<evidence type="ECO:0000259" key="3">
    <source>
        <dbReference type="Pfam" id="PF25390"/>
    </source>
</evidence>
<dbReference type="PROSITE" id="PS50012">
    <property type="entry name" value="RCC1_3"/>
    <property type="match status" value="6"/>
</dbReference>
<evidence type="ECO:0000256" key="2">
    <source>
        <dbReference type="PROSITE-ProRule" id="PRU00235"/>
    </source>
</evidence>
<feature type="repeat" description="RCC1" evidence="2">
    <location>
        <begin position="153"/>
        <end position="206"/>
    </location>
</feature>
<keyword evidence="1" id="KW-0677">Repeat</keyword>
<dbReference type="PANTHER" id="PTHR22870:SF395">
    <property type="entry name" value="UVB-RESISTANCE PROTEIN UVR8-RELATED"/>
    <property type="match status" value="1"/>
</dbReference>
<comment type="caution">
    <text evidence="4">The sequence shown here is derived from an EMBL/GenBank/DDBJ whole genome shotgun (WGS) entry which is preliminary data.</text>
</comment>
<dbReference type="InterPro" id="IPR000408">
    <property type="entry name" value="Reg_chr_condens"/>
</dbReference>
<name>A0AAV0CE61_9ASTE</name>
<reference evidence="4" key="1">
    <citation type="submission" date="2022-07" db="EMBL/GenBank/DDBJ databases">
        <authorList>
            <person name="Macas J."/>
            <person name="Novak P."/>
            <person name="Neumann P."/>
        </authorList>
    </citation>
    <scope>NUCLEOTIDE SEQUENCE</scope>
</reference>
<feature type="repeat" description="RCC1" evidence="2">
    <location>
        <begin position="208"/>
        <end position="268"/>
    </location>
</feature>
<dbReference type="InterPro" id="IPR009091">
    <property type="entry name" value="RCC1/BLIP-II"/>
</dbReference>
<dbReference type="SUPFAM" id="SSF50985">
    <property type="entry name" value="RCC1/BLIP-II"/>
    <property type="match status" value="2"/>
</dbReference>
<dbReference type="PROSITE" id="PS00626">
    <property type="entry name" value="RCC1_2"/>
    <property type="match status" value="1"/>
</dbReference>
<dbReference type="PANTHER" id="PTHR22870">
    <property type="entry name" value="REGULATOR OF CHROMOSOME CONDENSATION"/>
    <property type="match status" value="1"/>
</dbReference>